<keyword evidence="7" id="KW-1185">Reference proteome</keyword>
<evidence type="ECO:0000259" key="5">
    <source>
        <dbReference type="PROSITE" id="PS50102"/>
    </source>
</evidence>
<evidence type="ECO:0000313" key="6">
    <source>
        <dbReference type="EMBL" id="GIQ86345.1"/>
    </source>
</evidence>
<organism evidence="6 7">
    <name type="scientific">Kipferlia bialata</name>
    <dbReference type="NCBI Taxonomy" id="797122"/>
    <lineage>
        <taxon>Eukaryota</taxon>
        <taxon>Metamonada</taxon>
        <taxon>Carpediemonas-like organisms</taxon>
        <taxon>Kipferlia</taxon>
    </lineage>
</organism>
<dbReference type="AlphaFoldDB" id="A0A9K3D154"/>
<dbReference type="InterPro" id="IPR012677">
    <property type="entry name" value="Nucleotide-bd_a/b_plait_sf"/>
</dbReference>
<reference evidence="6 7" key="1">
    <citation type="journal article" date="2018" name="PLoS ONE">
        <title>The draft genome of Kipferlia bialata reveals reductive genome evolution in fornicate parasites.</title>
        <authorList>
            <person name="Tanifuji G."/>
            <person name="Takabayashi S."/>
            <person name="Kume K."/>
            <person name="Takagi M."/>
            <person name="Nakayama T."/>
            <person name="Kamikawa R."/>
            <person name="Inagaki Y."/>
            <person name="Hashimoto T."/>
        </authorList>
    </citation>
    <scope>NUCLEOTIDE SEQUENCE [LARGE SCALE GENOMIC DNA]</scope>
    <source>
        <strain evidence="6">NY0173</strain>
    </source>
</reference>
<feature type="compositionally biased region" description="Low complexity" evidence="4">
    <location>
        <begin position="441"/>
        <end position="462"/>
    </location>
</feature>
<proteinExistence type="predicted"/>
<protein>
    <recommendedName>
        <fullName evidence="5">RRM domain-containing protein</fullName>
    </recommendedName>
</protein>
<dbReference type="OrthoDB" id="446113at2759"/>
<dbReference type="InterPro" id="IPR035979">
    <property type="entry name" value="RBD_domain_sf"/>
</dbReference>
<evidence type="ECO:0000256" key="2">
    <source>
        <dbReference type="ARBA" id="ARBA00022884"/>
    </source>
</evidence>
<gene>
    <name evidence="6" type="ORF">KIPB_008185</name>
</gene>
<dbReference type="InterPro" id="IPR050825">
    <property type="entry name" value="RBM42_RBP45_47-like"/>
</dbReference>
<dbReference type="SUPFAM" id="SSF54928">
    <property type="entry name" value="RNA-binding domain, RBD"/>
    <property type="match status" value="3"/>
</dbReference>
<feature type="domain" description="RRM" evidence="5">
    <location>
        <begin position="113"/>
        <end position="192"/>
    </location>
</feature>
<evidence type="ECO:0000256" key="4">
    <source>
        <dbReference type="SAM" id="MobiDB-lite"/>
    </source>
</evidence>
<dbReference type="Proteomes" id="UP000265618">
    <property type="component" value="Unassembled WGS sequence"/>
</dbReference>
<keyword evidence="2 3" id="KW-0694">RNA-binding</keyword>
<dbReference type="EMBL" id="BDIP01002471">
    <property type="protein sequence ID" value="GIQ86345.1"/>
    <property type="molecule type" value="Genomic_DNA"/>
</dbReference>
<feature type="region of interest" description="Disordered" evidence="4">
    <location>
        <begin position="325"/>
        <end position="462"/>
    </location>
</feature>
<dbReference type="SMART" id="SM00360">
    <property type="entry name" value="RRM"/>
    <property type="match status" value="3"/>
</dbReference>
<evidence type="ECO:0000313" key="7">
    <source>
        <dbReference type="Proteomes" id="UP000265618"/>
    </source>
</evidence>
<dbReference type="GO" id="GO:0003729">
    <property type="term" value="F:mRNA binding"/>
    <property type="evidence" value="ECO:0007669"/>
    <property type="project" value="InterPro"/>
</dbReference>
<dbReference type="PROSITE" id="PS50102">
    <property type="entry name" value="RRM"/>
    <property type="match status" value="3"/>
</dbReference>
<name>A0A9K3D154_9EUKA</name>
<sequence length="552" mass="60128">MQSEQPETTEPSAPSPDIHHSRTIYVGDLNLNADEDYIYSLFAEEKESILKVKVFHRTPGRSAFSFVEFDTQEAAKASLDRHSHSGFKPDPNGPVVYHKLNWSIPKTRPTPPMSVFVANLDPNVTQDDLLSLFRSKYDSVVNVYIARDKHTQLQLDYGFVDFRNGDEAKRALVEMQGHVLFGRALKINRSSNHRNVGTPKPSVSSGQRFKHIRIQQTDPRNSTVFVGGLAVNVTADMLQNVFASFGPIVHTRVLINKSCGFIHYRYRHSAEEAIVALNGSTVIPGSRLKLDYGTAVAVPLNPNVPGQECFDHRALMRMIDRMSQNGTQSVPTSVPPHSEMEQDQEQDSLVNSSGMRSMDSAERDTSASASLSVSAGRDQTRRPQAPMRWPDENGAPGPRQQGRGYHHSPDGARDIFKSATFLPDWNMGSDGRPQQGPPQGPQGQAPHMRPGSTSNSSSPSPALALPRALYGVGYGAEDAVFGHNGYGSAIHSLNPNGAMPGPIPGPGAVKLPMPHGVSAEGVHPGYSFGMPPHPASQQGGVYPGHPGTLYRE</sequence>
<dbReference type="PANTHER" id="PTHR47640">
    <property type="entry name" value="TRNA SELENOCYSTEINE 1-ASSOCIATED PROTEIN 1-RELATED-RELATED"/>
    <property type="match status" value="1"/>
</dbReference>
<dbReference type="Pfam" id="PF00076">
    <property type="entry name" value="RRM_1"/>
    <property type="match status" value="3"/>
</dbReference>
<feature type="region of interest" description="Disordered" evidence="4">
    <location>
        <begin position="532"/>
        <end position="552"/>
    </location>
</feature>
<feature type="domain" description="RRM" evidence="5">
    <location>
        <begin position="22"/>
        <end position="86"/>
    </location>
</feature>
<dbReference type="GO" id="GO:0005829">
    <property type="term" value="C:cytosol"/>
    <property type="evidence" value="ECO:0007669"/>
    <property type="project" value="TreeGrafter"/>
</dbReference>
<keyword evidence="1" id="KW-0677">Repeat</keyword>
<evidence type="ECO:0000256" key="1">
    <source>
        <dbReference type="ARBA" id="ARBA00022737"/>
    </source>
</evidence>
<feature type="region of interest" description="Disordered" evidence="4">
    <location>
        <begin position="1"/>
        <end position="21"/>
    </location>
</feature>
<dbReference type="PANTHER" id="PTHR47640:SF10">
    <property type="entry name" value="TRNA SELENOCYSTEINE 1-ASSOCIATED PROTEIN 1-RELATED"/>
    <property type="match status" value="1"/>
</dbReference>
<dbReference type="InterPro" id="IPR000504">
    <property type="entry name" value="RRM_dom"/>
</dbReference>
<feature type="domain" description="RRM" evidence="5">
    <location>
        <begin position="222"/>
        <end position="295"/>
    </location>
</feature>
<feature type="compositionally biased region" description="Basic and acidic residues" evidence="4">
    <location>
        <begin position="407"/>
        <end position="416"/>
    </location>
</feature>
<accession>A0A9K3D154</accession>
<comment type="caution">
    <text evidence="6">The sequence shown here is derived from an EMBL/GenBank/DDBJ whole genome shotgun (WGS) entry which is preliminary data.</text>
</comment>
<dbReference type="Gene3D" id="3.30.70.330">
    <property type="match status" value="3"/>
</dbReference>
<feature type="compositionally biased region" description="Polar residues" evidence="4">
    <location>
        <begin position="1"/>
        <end position="12"/>
    </location>
</feature>
<evidence type="ECO:0000256" key="3">
    <source>
        <dbReference type="PROSITE-ProRule" id="PRU00176"/>
    </source>
</evidence>